<keyword evidence="2" id="KW-0472">Membrane</keyword>
<proteinExistence type="predicted"/>
<sequence length="153" mass="16574">MSTSSSDFQKGYNDTQNTVKAVSTGIIVAIVLTIVGTIGFTIALVVLLRRQKKRRDARNAAFEPIAYNSNTQNAPRGYPSPQPPFQAPSPAHSYQPGPYGNNVSPRYEAPNTPAPYPEAPNNEVEPKKPYDNAAAELGGSDVKYEPTRNELPA</sequence>
<feature type="transmembrane region" description="Helical" evidence="2">
    <location>
        <begin position="26"/>
        <end position="48"/>
    </location>
</feature>
<keyword evidence="2" id="KW-1133">Transmembrane helix</keyword>
<evidence type="ECO:0000313" key="3">
    <source>
        <dbReference type="EMBL" id="KAI1867462.1"/>
    </source>
</evidence>
<organism evidence="3 4">
    <name type="scientific">Neoarthrinium moseri</name>
    <dbReference type="NCBI Taxonomy" id="1658444"/>
    <lineage>
        <taxon>Eukaryota</taxon>
        <taxon>Fungi</taxon>
        <taxon>Dikarya</taxon>
        <taxon>Ascomycota</taxon>
        <taxon>Pezizomycotina</taxon>
        <taxon>Sordariomycetes</taxon>
        <taxon>Xylariomycetidae</taxon>
        <taxon>Amphisphaeriales</taxon>
        <taxon>Apiosporaceae</taxon>
        <taxon>Neoarthrinium</taxon>
    </lineage>
</organism>
<protein>
    <submittedName>
        <fullName evidence="3">Uncharacterized protein</fullName>
    </submittedName>
</protein>
<evidence type="ECO:0000256" key="2">
    <source>
        <dbReference type="SAM" id="Phobius"/>
    </source>
</evidence>
<dbReference type="OrthoDB" id="4755168at2759"/>
<accession>A0A9P9WJZ9</accession>
<evidence type="ECO:0000256" key="1">
    <source>
        <dbReference type="SAM" id="MobiDB-lite"/>
    </source>
</evidence>
<feature type="compositionally biased region" description="Pro residues" evidence="1">
    <location>
        <begin position="78"/>
        <end position="87"/>
    </location>
</feature>
<keyword evidence="4" id="KW-1185">Reference proteome</keyword>
<dbReference type="AlphaFoldDB" id="A0A9P9WJZ9"/>
<gene>
    <name evidence="3" type="ORF">JX265_007264</name>
</gene>
<keyword evidence="2" id="KW-0812">Transmembrane</keyword>
<feature type="region of interest" description="Disordered" evidence="1">
    <location>
        <begin position="55"/>
        <end position="153"/>
    </location>
</feature>
<feature type="compositionally biased region" description="Basic and acidic residues" evidence="1">
    <location>
        <begin position="142"/>
        <end position="153"/>
    </location>
</feature>
<dbReference type="EMBL" id="JAFIMR010000018">
    <property type="protein sequence ID" value="KAI1867462.1"/>
    <property type="molecule type" value="Genomic_DNA"/>
</dbReference>
<dbReference type="Proteomes" id="UP000829685">
    <property type="component" value="Unassembled WGS sequence"/>
</dbReference>
<reference evidence="3" key="1">
    <citation type="submission" date="2021-03" db="EMBL/GenBank/DDBJ databases">
        <title>Revisited historic fungal species revealed as producer of novel bioactive compounds through whole genome sequencing and comparative genomics.</title>
        <authorList>
            <person name="Vignolle G.A."/>
            <person name="Hochenegger N."/>
            <person name="Mach R.L."/>
            <person name="Mach-Aigner A.R."/>
            <person name="Javad Rahimi M."/>
            <person name="Salim K.A."/>
            <person name="Chan C.M."/>
            <person name="Lim L.B.L."/>
            <person name="Cai F."/>
            <person name="Druzhinina I.S."/>
            <person name="U'Ren J.M."/>
            <person name="Derntl C."/>
        </authorList>
    </citation>
    <scope>NUCLEOTIDE SEQUENCE</scope>
    <source>
        <strain evidence="3">TUCIM 5799</strain>
    </source>
</reference>
<comment type="caution">
    <text evidence="3">The sequence shown here is derived from an EMBL/GenBank/DDBJ whole genome shotgun (WGS) entry which is preliminary data.</text>
</comment>
<name>A0A9P9WJZ9_9PEZI</name>
<evidence type="ECO:0000313" key="4">
    <source>
        <dbReference type="Proteomes" id="UP000829685"/>
    </source>
</evidence>